<dbReference type="PANTHER" id="PTHR21248">
    <property type="entry name" value="CARDIOLIPIN SYNTHASE"/>
    <property type="match status" value="1"/>
</dbReference>
<dbReference type="EMBL" id="PFQB01000101">
    <property type="protein sequence ID" value="PJA12862.1"/>
    <property type="molecule type" value="Genomic_DNA"/>
</dbReference>
<comment type="caution">
    <text evidence="2">The sequence shown here is derived from an EMBL/GenBank/DDBJ whole genome shotgun (WGS) entry which is preliminary data.</text>
</comment>
<dbReference type="InterPro" id="IPR025202">
    <property type="entry name" value="PLD-like_dom"/>
</dbReference>
<dbReference type="InterPro" id="IPR001736">
    <property type="entry name" value="PLipase_D/transphosphatidylase"/>
</dbReference>
<dbReference type="SUPFAM" id="SSF56024">
    <property type="entry name" value="Phospholipase D/nuclease"/>
    <property type="match status" value="2"/>
</dbReference>
<dbReference type="Gene3D" id="3.30.870.10">
    <property type="entry name" value="Endonuclease Chain A"/>
    <property type="match status" value="2"/>
</dbReference>
<dbReference type="PROSITE" id="PS50035">
    <property type="entry name" value="PLD"/>
    <property type="match status" value="1"/>
</dbReference>
<name>A0A2M7W1Y3_9BACT</name>
<dbReference type="Proteomes" id="UP000228952">
    <property type="component" value="Unassembled WGS sequence"/>
</dbReference>
<reference evidence="3" key="1">
    <citation type="submission" date="2017-09" db="EMBL/GenBank/DDBJ databases">
        <title>Depth-based differentiation of microbial function through sediment-hosted aquifers and enrichment of novel symbionts in the deep terrestrial subsurface.</title>
        <authorList>
            <person name="Probst A.J."/>
            <person name="Ladd B."/>
            <person name="Jarett J.K."/>
            <person name="Geller-Mcgrath D.E."/>
            <person name="Sieber C.M.K."/>
            <person name="Emerson J.B."/>
            <person name="Anantharaman K."/>
            <person name="Thomas B.C."/>
            <person name="Malmstrom R."/>
            <person name="Stieglmeier M."/>
            <person name="Klingl A."/>
            <person name="Woyke T."/>
            <person name="Ryan C.M."/>
            <person name="Banfield J.F."/>
        </authorList>
    </citation>
    <scope>NUCLEOTIDE SEQUENCE [LARGE SCALE GENOMIC DNA]</scope>
</reference>
<accession>A0A2M7W1Y3</accession>
<dbReference type="PANTHER" id="PTHR21248:SF22">
    <property type="entry name" value="PHOSPHOLIPASE D"/>
    <property type="match status" value="1"/>
</dbReference>
<sequence length="343" mass="39920">MYNNKMLEPRFNLIIGTEATMNRLLESVTQAKKTIRMQFFTFEGDSIGKRIAEALVAKAKEGVKIEFMCDDFSNWKINDKWIFSFHTPATFFKLFKEWYATQKTKLHMQFNGITIKTTNPLHLFKLRSSLTARDHRKLVIIDDTIAFTGGFNISEHNYNWHDTFTEIQVPEVISALTKIFDNKFQNKKQSKEPQQVGDTRLFHTTASLMKELSTLIGNAKEKIFIESPYFSDKKIMKILKQKQQAGIAVHVILPKTNNSKFIGRIHRRYRKKYPNIIALRVRPTTMLHAKHMLIDNNSVFGSSNFLSSKYIDNHEELTLITKDQAYNKMLANYFISAIKTQCI</sequence>
<dbReference type="GO" id="GO:0030572">
    <property type="term" value="F:phosphatidyltransferase activity"/>
    <property type="evidence" value="ECO:0007669"/>
    <property type="project" value="UniProtKB-ARBA"/>
</dbReference>
<dbReference type="GO" id="GO:0032049">
    <property type="term" value="P:cardiolipin biosynthetic process"/>
    <property type="evidence" value="ECO:0007669"/>
    <property type="project" value="UniProtKB-ARBA"/>
</dbReference>
<evidence type="ECO:0000259" key="1">
    <source>
        <dbReference type="PROSITE" id="PS50035"/>
    </source>
</evidence>
<proteinExistence type="predicted"/>
<evidence type="ECO:0000313" key="2">
    <source>
        <dbReference type="EMBL" id="PJA12862.1"/>
    </source>
</evidence>
<dbReference type="SMART" id="SM00155">
    <property type="entry name" value="PLDc"/>
    <property type="match status" value="2"/>
</dbReference>
<organism evidence="2 3">
    <name type="scientific">Candidatus Dojkabacteria bacterium CG_4_10_14_0_2_um_filter_Dojkabacteria_WS6_41_15</name>
    <dbReference type="NCBI Taxonomy" id="2014249"/>
    <lineage>
        <taxon>Bacteria</taxon>
        <taxon>Candidatus Dojkabacteria</taxon>
    </lineage>
</organism>
<dbReference type="CDD" id="cd09110">
    <property type="entry name" value="PLDc_CLS_1"/>
    <property type="match status" value="1"/>
</dbReference>
<gene>
    <name evidence="2" type="ORF">COX64_04015</name>
</gene>
<feature type="domain" description="PLD phosphodiesterase" evidence="1">
    <location>
        <begin position="130"/>
        <end position="157"/>
    </location>
</feature>
<protein>
    <recommendedName>
        <fullName evidence="1">PLD phosphodiesterase domain-containing protein</fullName>
    </recommendedName>
</protein>
<dbReference type="AlphaFoldDB" id="A0A2M7W1Y3"/>
<dbReference type="Pfam" id="PF13091">
    <property type="entry name" value="PLDc_2"/>
    <property type="match status" value="2"/>
</dbReference>
<evidence type="ECO:0000313" key="3">
    <source>
        <dbReference type="Proteomes" id="UP000228952"/>
    </source>
</evidence>